<dbReference type="InterPro" id="IPR003594">
    <property type="entry name" value="HATPase_dom"/>
</dbReference>
<dbReference type="EMBL" id="BMJV01000010">
    <property type="protein sequence ID" value="GGG84347.1"/>
    <property type="molecule type" value="Genomic_DNA"/>
</dbReference>
<dbReference type="InterPro" id="IPR036890">
    <property type="entry name" value="HATPase_C_sf"/>
</dbReference>
<reference evidence="2" key="2">
    <citation type="submission" date="2020-09" db="EMBL/GenBank/DDBJ databases">
        <authorList>
            <person name="Sun Q."/>
            <person name="Zhou Y."/>
        </authorList>
    </citation>
    <scope>NUCLEOTIDE SEQUENCE</scope>
    <source>
        <strain evidence="2">CGMCC 1.15762</strain>
    </source>
</reference>
<keyword evidence="3" id="KW-1185">Reference proteome</keyword>
<evidence type="ECO:0000313" key="3">
    <source>
        <dbReference type="Proteomes" id="UP000617145"/>
    </source>
</evidence>
<dbReference type="RefSeq" id="WP_188791875.1">
    <property type="nucleotide sequence ID" value="NZ_BMJV01000010.1"/>
</dbReference>
<dbReference type="InterPro" id="IPR001932">
    <property type="entry name" value="PPM-type_phosphatase-like_dom"/>
</dbReference>
<dbReference type="Gene3D" id="3.60.40.10">
    <property type="entry name" value="PPM-type phosphatase domain"/>
    <property type="match status" value="1"/>
</dbReference>
<dbReference type="SUPFAM" id="SSF55874">
    <property type="entry name" value="ATPase domain of HSP90 chaperone/DNA topoisomerase II/histidine kinase"/>
    <property type="match status" value="1"/>
</dbReference>
<proteinExistence type="predicted"/>
<dbReference type="PANTHER" id="PTHR35801">
    <property type="entry name" value="PHOSPHOSERINE PHOSPHATASE RSBX"/>
    <property type="match status" value="1"/>
</dbReference>
<reference evidence="2" key="1">
    <citation type="journal article" date="2014" name="Int. J. Syst. Evol. Microbiol.">
        <title>Complete genome sequence of Corynebacterium casei LMG S-19264T (=DSM 44701T), isolated from a smear-ripened cheese.</title>
        <authorList>
            <consortium name="US DOE Joint Genome Institute (JGI-PGF)"/>
            <person name="Walter F."/>
            <person name="Albersmeier A."/>
            <person name="Kalinowski J."/>
            <person name="Ruckert C."/>
        </authorList>
    </citation>
    <scope>NUCLEOTIDE SEQUENCE</scope>
    <source>
        <strain evidence="2">CGMCC 1.15762</strain>
    </source>
</reference>
<sequence>MLKWLTINSRPDVAAARQQARAEAMLAGLGVQRAEDIAIVATELSTNILKYAGTGQILAQAMPQPEGMSLALIASDDGPGIENLDQMRQDRVSGGDSAGIGIGAIERLSDAAEVLTGPTGTIWACSFDSPDVARPHDLDIAGLRLSHPNEQVCGDAWGTVTHRGGVRFVLADGMGHGAAAATAGQAMVDGAIRRPLHTPKQRLAQLTDELARTRGGVISVLDLQPDTQRVTYGNLGNISGFYLRHGQQKRLVSRDGFIGSPTARPMEELLDLEPGDVFVLHSDGLRTIGPDIALATAPQSALMIAAILLSDPEKHRRDDISVAVARWTPTG</sequence>
<dbReference type="PANTHER" id="PTHR35801:SF1">
    <property type="entry name" value="PHOSPHOSERINE PHOSPHATASE RSBX"/>
    <property type="match status" value="1"/>
</dbReference>
<evidence type="ECO:0000259" key="1">
    <source>
        <dbReference type="SMART" id="SM00331"/>
    </source>
</evidence>
<dbReference type="SUPFAM" id="SSF81606">
    <property type="entry name" value="PP2C-like"/>
    <property type="match status" value="1"/>
</dbReference>
<dbReference type="Proteomes" id="UP000617145">
    <property type="component" value="Unassembled WGS sequence"/>
</dbReference>
<gene>
    <name evidence="2" type="ORF">GCM10011415_38040</name>
</gene>
<dbReference type="AlphaFoldDB" id="A0A8J2ZMZ6"/>
<feature type="domain" description="PPM-type phosphatase" evidence="1">
    <location>
        <begin position="140"/>
        <end position="327"/>
    </location>
</feature>
<comment type="caution">
    <text evidence="2">The sequence shown here is derived from an EMBL/GenBank/DDBJ whole genome shotgun (WGS) entry which is preliminary data.</text>
</comment>
<dbReference type="Gene3D" id="3.30.565.10">
    <property type="entry name" value="Histidine kinase-like ATPase, C-terminal domain"/>
    <property type="match status" value="1"/>
</dbReference>
<dbReference type="InterPro" id="IPR036457">
    <property type="entry name" value="PPM-type-like_dom_sf"/>
</dbReference>
<organism evidence="2 3">
    <name type="scientific">Salipiger pallidus</name>
    <dbReference type="NCBI Taxonomy" id="1775170"/>
    <lineage>
        <taxon>Bacteria</taxon>
        <taxon>Pseudomonadati</taxon>
        <taxon>Pseudomonadota</taxon>
        <taxon>Alphaproteobacteria</taxon>
        <taxon>Rhodobacterales</taxon>
        <taxon>Roseobacteraceae</taxon>
        <taxon>Salipiger</taxon>
    </lineage>
</organism>
<protein>
    <submittedName>
        <fullName evidence="2">TorS-related protein</fullName>
    </submittedName>
</protein>
<accession>A0A8J2ZMZ6</accession>
<dbReference type="Pfam" id="PF13581">
    <property type="entry name" value="HATPase_c_2"/>
    <property type="match status" value="1"/>
</dbReference>
<dbReference type="Pfam" id="PF07228">
    <property type="entry name" value="SpoIIE"/>
    <property type="match status" value="1"/>
</dbReference>
<dbReference type="SMART" id="SM00331">
    <property type="entry name" value="PP2C_SIG"/>
    <property type="match status" value="1"/>
</dbReference>
<dbReference type="InterPro" id="IPR039248">
    <property type="entry name" value="Ptase_RsbX"/>
</dbReference>
<evidence type="ECO:0000313" key="2">
    <source>
        <dbReference type="EMBL" id="GGG84347.1"/>
    </source>
</evidence>
<name>A0A8J2ZMZ6_9RHOB</name>